<dbReference type="AlphaFoldDB" id="A0A7I7YDY2"/>
<dbReference type="CDD" id="cd06170">
    <property type="entry name" value="LuxR_C_like"/>
    <property type="match status" value="1"/>
</dbReference>
<dbReference type="GO" id="GO:0003677">
    <property type="term" value="F:DNA binding"/>
    <property type="evidence" value="ECO:0007669"/>
    <property type="project" value="InterPro"/>
</dbReference>
<keyword evidence="2" id="KW-0067">ATP-binding</keyword>
<dbReference type="InterPro" id="IPR036388">
    <property type="entry name" value="WH-like_DNA-bd_sf"/>
</dbReference>
<dbReference type="PROSITE" id="PS50043">
    <property type="entry name" value="HTH_LUXR_2"/>
    <property type="match status" value="1"/>
</dbReference>
<dbReference type="EMBL" id="AP022613">
    <property type="protein sequence ID" value="BBZ39454.1"/>
    <property type="molecule type" value="Genomic_DNA"/>
</dbReference>
<reference evidence="4 5" key="1">
    <citation type="journal article" date="2019" name="Emerg. Microbes Infect.">
        <title>Comprehensive subspecies identification of 175 nontuberculous mycobacteria species based on 7547 genomic profiles.</title>
        <authorList>
            <person name="Matsumoto Y."/>
            <person name="Kinjo T."/>
            <person name="Motooka D."/>
            <person name="Nabeya D."/>
            <person name="Jung N."/>
            <person name="Uechi K."/>
            <person name="Horii T."/>
            <person name="Iida T."/>
            <person name="Fujita J."/>
            <person name="Nakamura S."/>
        </authorList>
    </citation>
    <scope>NUCLEOTIDE SEQUENCE [LARGE SCALE GENOMIC DNA]</scope>
    <source>
        <strain evidence="4 5">JCM 14738</strain>
    </source>
</reference>
<evidence type="ECO:0000256" key="1">
    <source>
        <dbReference type="ARBA" id="ARBA00022741"/>
    </source>
</evidence>
<dbReference type="Gene3D" id="1.10.10.10">
    <property type="entry name" value="Winged helix-like DNA-binding domain superfamily/Winged helix DNA-binding domain"/>
    <property type="match status" value="1"/>
</dbReference>
<dbReference type="InterPro" id="IPR000792">
    <property type="entry name" value="Tscrpt_reg_LuxR_C"/>
</dbReference>
<proteinExistence type="predicted"/>
<dbReference type="Pfam" id="PF00196">
    <property type="entry name" value="GerE"/>
    <property type="match status" value="1"/>
</dbReference>
<gene>
    <name evidence="4" type="ORF">MCNS_25170</name>
</gene>
<dbReference type="PRINTS" id="PR00038">
    <property type="entry name" value="HTHLUXR"/>
</dbReference>
<dbReference type="GO" id="GO:0005524">
    <property type="term" value="F:ATP binding"/>
    <property type="evidence" value="ECO:0007669"/>
    <property type="project" value="UniProtKB-KW"/>
</dbReference>
<evidence type="ECO:0000313" key="4">
    <source>
        <dbReference type="EMBL" id="BBZ39454.1"/>
    </source>
</evidence>
<keyword evidence="5" id="KW-1185">Reference proteome</keyword>
<keyword evidence="1" id="KW-0547">Nucleotide-binding</keyword>
<sequence length="899" mass="96233">MLRGECGLGKTELLNWLARQAEQTGDCQVLRAAGVEAEMELAFAGLHQLLAPVLSRLDELPPPQRDALQMAFGFREGAAPDRFFIALAVLSLLADTARQQPLICLIDDEQWLDRASAQALAFVARRLGDESVGLIFATQLVTAELSGLPELRLGGLSTDDARTLLDRALTAPLDPVIREQIVTESRGNPLALLELPRGITPAQLAGGFALPAMPPTGLTGRLEQSFMRRLEALPPATRDVLRLAAADPVGEPAVRWDAAARLGLDPGAATPAIEAGLIDFGTRVQFRHPLIRSVVYRSTPVADRRKIHRALAEATDPRSDPDRRAWHLAQAATGPDETVAADLEGSAERALARGGVAAGAAFLELAAMLTPGAEHRAARLLAAARAKRDAGALDAALGLLVGAEAGSQDALQAAHVEYLRGEIAFDQLRVREAAQLLQSAAGRFESLCAESSREARLRALDAAMWLAGPDGPDTNSILATAAAAAAGPASPQPPRAVDVLLDAFVARFTVGYAAAAPLFNRAIEMLLTANVVAGQPDSWLPITRSKMGATLAAEVWDARSWYALALRETQFDRTTGAPIHLQFALHYLAWTLMLRGEFDKAAAVVDEDCAVAAATGNPPLRFGKLLLAAWRGRREQACELIEETLAAAEAGGKCKVADFASYGRAVLTNGFGRHADALAAIKPVFDHDHVGMGALVIPELAEAASRTGNVEVLVAARDWMAARVQTTPTPWALGIDSRIRALLSDDDAAEGLYRESLDHLGRTQVGLESARGHLIYGEWLRRQNRRIDARAELRVAEELFAAMGAEAFADRARRELMATGESARKRSVDTGDDLTPQELQVARLAQEGLSNNAIGEQLFISPRTVQYHLRKVFAKLGIRSRGELAHVLPGGASRLEPSA</sequence>
<dbReference type="SMART" id="SM00421">
    <property type="entry name" value="HTH_LUXR"/>
    <property type="match status" value="1"/>
</dbReference>
<evidence type="ECO:0000313" key="5">
    <source>
        <dbReference type="Proteomes" id="UP000467385"/>
    </source>
</evidence>
<dbReference type="Proteomes" id="UP000467385">
    <property type="component" value="Chromosome"/>
</dbReference>
<feature type="domain" description="HTH luxR-type" evidence="3">
    <location>
        <begin position="827"/>
        <end position="892"/>
    </location>
</feature>
<dbReference type="SUPFAM" id="SSF52540">
    <property type="entry name" value="P-loop containing nucleoside triphosphate hydrolases"/>
    <property type="match status" value="1"/>
</dbReference>
<accession>A0A7I7YDY2</accession>
<dbReference type="GO" id="GO:0005737">
    <property type="term" value="C:cytoplasm"/>
    <property type="evidence" value="ECO:0007669"/>
    <property type="project" value="TreeGrafter"/>
</dbReference>
<dbReference type="SUPFAM" id="SSF46894">
    <property type="entry name" value="C-terminal effector domain of the bipartite response regulators"/>
    <property type="match status" value="1"/>
</dbReference>
<name>A0A7I7YDY2_9MYCO</name>
<evidence type="ECO:0000256" key="2">
    <source>
        <dbReference type="ARBA" id="ARBA00022840"/>
    </source>
</evidence>
<organism evidence="4 5">
    <name type="scientific">Mycobacterium conspicuum</name>
    <dbReference type="NCBI Taxonomy" id="44010"/>
    <lineage>
        <taxon>Bacteria</taxon>
        <taxon>Bacillati</taxon>
        <taxon>Actinomycetota</taxon>
        <taxon>Actinomycetes</taxon>
        <taxon>Mycobacteriales</taxon>
        <taxon>Mycobacteriaceae</taxon>
        <taxon>Mycobacterium</taxon>
    </lineage>
</organism>
<evidence type="ECO:0000259" key="3">
    <source>
        <dbReference type="PROSITE" id="PS50043"/>
    </source>
</evidence>
<dbReference type="GO" id="GO:0004016">
    <property type="term" value="F:adenylate cyclase activity"/>
    <property type="evidence" value="ECO:0007669"/>
    <property type="project" value="TreeGrafter"/>
</dbReference>
<dbReference type="PANTHER" id="PTHR16305:SF35">
    <property type="entry name" value="TRANSCRIPTIONAL ACTIVATOR DOMAIN"/>
    <property type="match status" value="1"/>
</dbReference>
<dbReference type="GO" id="GO:0006355">
    <property type="term" value="P:regulation of DNA-templated transcription"/>
    <property type="evidence" value="ECO:0007669"/>
    <property type="project" value="InterPro"/>
</dbReference>
<dbReference type="PANTHER" id="PTHR16305">
    <property type="entry name" value="TESTICULAR SOLUBLE ADENYLYL CYCLASE"/>
    <property type="match status" value="1"/>
</dbReference>
<dbReference type="InterPro" id="IPR016032">
    <property type="entry name" value="Sig_transdc_resp-reg_C-effctor"/>
</dbReference>
<protein>
    <submittedName>
        <fullName evidence="4">LuxR family transcriptional regulator</fullName>
    </submittedName>
</protein>
<dbReference type="InterPro" id="IPR027417">
    <property type="entry name" value="P-loop_NTPase"/>
</dbReference>
<dbReference type="InterPro" id="IPR041664">
    <property type="entry name" value="AAA_16"/>
</dbReference>
<dbReference type="Pfam" id="PF13191">
    <property type="entry name" value="AAA_16"/>
    <property type="match status" value="1"/>
</dbReference>